<sequence length="123" mass="14515">MEEIISLNENAETVESIQDISEEIVPIIKKKEIISNNQTYEHYYNNKKTLTYALTKFERAKLIGIRAQMLANGSMATVDVPKNIIHTKEIAKLELEQKKMPLLIRRYYSDRNFEDYRLEDLDF</sequence>
<name>A0A6C0EK30_9ZZZZ</name>
<dbReference type="GO" id="GO:0005665">
    <property type="term" value="C:RNA polymerase II, core complex"/>
    <property type="evidence" value="ECO:0007669"/>
    <property type="project" value="TreeGrafter"/>
</dbReference>
<dbReference type="InterPro" id="IPR036161">
    <property type="entry name" value="RPB6/omega-like_sf"/>
</dbReference>
<accession>A0A6C0EK30</accession>
<evidence type="ECO:0000256" key="1">
    <source>
        <dbReference type="ARBA" id="ARBA00022478"/>
    </source>
</evidence>
<dbReference type="InterPro" id="IPR006111">
    <property type="entry name" value="Rpo6/Rpb6"/>
</dbReference>
<dbReference type="GO" id="GO:0006366">
    <property type="term" value="P:transcription by RNA polymerase II"/>
    <property type="evidence" value="ECO:0007669"/>
    <property type="project" value="TreeGrafter"/>
</dbReference>
<organism evidence="3">
    <name type="scientific">viral metagenome</name>
    <dbReference type="NCBI Taxonomy" id="1070528"/>
    <lineage>
        <taxon>unclassified sequences</taxon>
        <taxon>metagenomes</taxon>
        <taxon>organismal metagenomes</taxon>
    </lineage>
</organism>
<proteinExistence type="predicted"/>
<reference evidence="3" key="1">
    <citation type="journal article" date="2020" name="Nature">
        <title>Giant virus diversity and host interactions through global metagenomics.</title>
        <authorList>
            <person name="Schulz F."/>
            <person name="Roux S."/>
            <person name="Paez-Espino D."/>
            <person name="Jungbluth S."/>
            <person name="Walsh D.A."/>
            <person name="Denef V.J."/>
            <person name="McMahon K.D."/>
            <person name="Konstantinidis K.T."/>
            <person name="Eloe-Fadrosh E.A."/>
            <person name="Kyrpides N.C."/>
            <person name="Woyke T."/>
        </authorList>
    </citation>
    <scope>NUCLEOTIDE SEQUENCE</scope>
    <source>
        <strain evidence="3">GVMAG-M-3300001351-8</strain>
    </source>
</reference>
<dbReference type="SUPFAM" id="SSF63562">
    <property type="entry name" value="RPB6/omega subunit-like"/>
    <property type="match status" value="1"/>
</dbReference>
<dbReference type="GO" id="GO:0005736">
    <property type="term" value="C:RNA polymerase I complex"/>
    <property type="evidence" value="ECO:0007669"/>
    <property type="project" value="TreeGrafter"/>
</dbReference>
<keyword evidence="1" id="KW-0240">DNA-directed RNA polymerase</keyword>
<dbReference type="GO" id="GO:0005666">
    <property type="term" value="C:RNA polymerase III complex"/>
    <property type="evidence" value="ECO:0007669"/>
    <property type="project" value="TreeGrafter"/>
</dbReference>
<dbReference type="Gene3D" id="3.90.940.10">
    <property type="match status" value="1"/>
</dbReference>
<evidence type="ECO:0000256" key="2">
    <source>
        <dbReference type="ARBA" id="ARBA00023163"/>
    </source>
</evidence>
<dbReference type="AlphaFoldDB" id="A0A6C0EK30"/>
<dbReference type="PANTHER" id="PTHR47227:SF5">
    <property type="entry name" value="DNA-DIRECTED RNA POLYMERASES I, II, AND III SUBUNIT RPABC2"/>
    <property type="match status" value="1"/>
</dbReference>
<keyword evidence="2" id="KW-0804">Transcription</keyword>
<dbReference type="GO" id="GO:0003899">
    <property type="term" value="F:DNA-directed RNA polymerase activity"/>
    <property type="evidence" value="ECO:0007669"/>
    <property type="project" value="InterPro"/>
</dbReference>
<protein>
    <submittedName>
        <fullName evidence="3">Uncharacterized protein</fullName>
    </submittedName>
</protein>
<evidence type="ECO:0000313" key="3">
    <source>
        <dbReference type="EMBL" id="QHT28690.1"/>
    </source>
</evidence>
<dbReference type="GO" id="GO:0042797">
    <property type="term" value="P:tRNA transcription by RNA polymerase III"/>
    <property type="evidence" value="ECO:0007669"/>
    <property type="project" value="TreeGrafter"/>
</dbReference>
<dbReference type="PANTHER" id="PTHR47227">
    <property type="entry name" value="DNA-DIRECTED RNA POLYMERASE SUBUNIT K"/>
    <property type="match status" value="1"/>
</dbReference>
<dbReference type="GO" id="GO:0006360">
    <property type="term" value="P:transcription by RNA polymerase I"/>
    <property type="evidence" value="ECO:0007669"/>
    <property type="project" value="TreeGrafter"/>
</dbReference>
<dbReference type="GO" id="GO:0003677">
    <property type="term" value="F:DNA binding"/>
    <property type="evidence" value="ECO:0007669"/>
    <property type="project" value="InterPro"/>
</dbReference>
<dbReference type="EMBL" id="MN738863">
    <property type="protein sequence ID" value="QHT28690.1"/>
    <property type="molecule type" value="Genomic_DNA"/>
</dbReference>
<dbReference type="PIRSF" id="PIRSF000778">
    <property type="entry name" value="RpoK/RPB6"/>
    <property type="match status" value="1"/>
</dbReference>